<dbReference type="SUPFAM" id="SSF51905">
    <property type="entry name" value="FAD/NAD(P)-binding domain"/>
    <property type="match status" value="1"/>
</dbReference>
<reference evidence="1" key="1">
    <citation type="submission" date="2014-11" db="EMBL/GenBank/DDBJ databases">
        <authorList>
            <person name="Amaro Gonzalez C."/>
        </authorList>
    </citation>
    <scope>NUCLEOTIDE SEQUENCE</scope>
</reference>
<dbReference type="Gene3D" id="3.50.50.60">
    <property type="entry name" value="FAD/NAD(P)-binding domain"/>
    <property type="match status" value="1"/>
</dbReference>
<dbReference type="EMBL" id="GBXM01039850">
    <property type="protein sequence ID" value="JAH68727.1"/>
    <property type="molecule type" value="Transcribed_RNA"/>
</dbReference>
<protein>
    <recommendedName>
        <fullName evidence="2">FAD/NAD(P)-binding domain-containing protein</fullName>
    </recommendedName>
</protein>
<reference evidence="1" key="2">
    <citation type="journal article" date="2015" name="Fish Shellfish Immunol.">
        <title>Early steps in the European eel (Anguilla anguilla)-Vibrio vulnificus interaction in the gills: Role of the RtxA13 toxin.</title>
        <authorList>
            <person name="Callol A."/>
            <person name="Pajuelo D."/>
            <person name="Ebbesson L."/>
            <person name="Teles M."/>
            <person name="MacKenzie S."/>
            <person name="Amaro C."/>
        </authorList>
    </citation>
    <scope>NUCLEOTIDE SEQUENCE</scope>
</reference>
<accession>A0A0E9USF3</accession>
<evidence type="ECO:0008006" key="2">
    <source>
        <dbReference type="Google" id="ProtNLM"/>
    </source>
</evidence>
<sequence>MDVRGNKVRLDDNTEISYDKCLIATGGIPRNMQVIERQGKK</sequence>
<dbReference type="AlphaFoldDB" id="A0A0E9USF3"/>
<evidence type="ECO:0000313" key="1">
    <source>
        <dbReference type="EMBL" id="JAH68727.1"/>
    </source>
</evidence>
<dbReference type="InterPro" id="IPR036188">
    <property type="entry name" value="FAD/NAD-bd_sf"/>
</dbReference>
<organism evidence="1">
    <name type="scientific">Anguilla anguilla</name>
    <name type="common">European freshwater eel</name>
    <name type="synonym">Muraena anguilla</name>
    <dbReference type="NCBI Taxonomy" id="7936"/>
    <lineage>
        <taxon>Eukaryota</taxon>
        <taxon>Metazoa</taxon>
        <taxon>Chordata</taxon>
        <taxon>Craniata</taxon>
        <taxon>Vertebrata</taxon>
        <taxon>Euteleostomi</taxon>
        <taxon>Actinopterygii</taxon>
        <taxon>Neopterygii</taxon>
        <taxon>Teleostei</taxon>
        <taxon>Anguilliformes</taxon>
        <taxon>Anguillidae</taxon>
        <taxon>Anguilla</taxon>
    </lineage>
</organism>
<proteinExistence type="predicted"/>
<name>A0A0E9USF3_ANGAN</name>